<organism evidence="1 2">
    <name type="scientific">Pseudosulfitobacter pseudonitzschiae</name>
    <dbReference type="NCBI Taxonomy" id="1402135"/>
    <lineage>
        <taxon>Bacteria</taxon>
        <taxon>Pseudomonadati</taxon>
        <taxon>Pseudomonadota</taxon>
        <taxon>Alphaproteobacteria</taxon>
        <taxon>Rhodobacterales</taxon>
        <taxon>Roseobacteraceae</taxon>
        <taxon>Pseudosulfitobacter</taxon>
    </lineage>
</organism>
<reference evidence="1 2" key="1">
    <citation type="submission" date="2017-07" db="EMBL/GenBank/DDBJ databases">
        <title>Genome Sequence of Sulfitobacter pseudonitzschiae Strain SMR1 Isolated from a culture of the Diatom Skeletonema marinoi.</title>
        <authorList>
            <person name="Topel M."/>
            <person name="Pinder M.I.M."/>
            <person name="Johansson O.N."/>
            <person name="Kourtchenko O."/>
            <person name="Godhe A."/>
            <person name="Clarke A.K."/>
        </authorList>
    </citation>
    <scope>NUCLEOTIDE SEQUENCE [LARGE SCALE GENOMIC DNA]</scope>
    <source>
        <strain evidence="1 2">SMR1</strain>
        <plasmid evidence="1 2">pSMR1-1</plasmid>
    </source>
</reference>
<protein>
    <submittedName>
        <fullName evidence="1">Uncharacterized protein</fullName>
    </submittedName>
</protein>
<geneLocation type="plasmid" evidence="1 2">
    <name>pSMR1-1</name>
</geneLocation>
<dbReference type="Proteomes" id="UP000199754">
    <property type="component" value="Plasmid pSMR1-1"/>
</dbReference>
<dbReference type="KEGG" id="spse:SULPSESMR1_04645"/>
<keyword evidence="1" id="KW-0614">Plasmid</keyword>
<dbReference type="EMBL" id="CP022416">
    <property type="protein sequence ID" value="ASM74346.1"/>
    <property type="molecule type" value="Genomic_DNA"/>
</dbReference>
<accession>A0A221K5T5</accession>
<keyword evidence="2" id="KW-1185">Reference proteome</keyword>
<proteinExistence type="predicted"/>
<dbReference type="AlphaFoldDB" id="A0A221K5T5"/>
<dbReference type="OrthoDB" id="7712271at2"/>
<evidence type="ECO:0000313" key="1">
    <source>
        <dbReference type="EMBL" id="ASM74346.1"/>
    </source>
</evidence>
<sequence length="111" mass="12490">MIQDDFFNGKTAEAMAAAETLNTEVDKYADFMGDHKGFWLPDLLVARLALQLRYYQRAAEAAAPMVTALDTPVEHGGAMRVEAMLRLMRDDPQIKYAHPRYWAPFILVGDG</sequence>
<name>A0A221K5T5_9RHOB</name>
<dbReference type="RefSeq" id="WP_089422418.1">
    <property type="nucleotide sequence ID" value="NZ_CP022416.1"/>
</dbReference>
<gene>
    <name evidence="1" type="ORF">SULPSESMR1_04645</name>
</gene>
<evidence type="ECO:0000313" key="2">
    <source>
        <dbReference type="Proteomes" id="UP000199754"/>
    </source>
</evidence>